<feature type="domain" description="Rv2525c-like glycoside hydrolase-like" evidence="1">
    <location>
        <begin position="32"/>
        <end position="161"/>
    </location>
</feature>
<dbReference type="Pfam" id="PF08924">
    <property type="entry name" value="Rv2525c_GlyHyd-like"/>
    <property type="match status" value="1"/>
</dbReference>
<dbReference type="AlphaFoldDB" id="A0A3S0IEU6"/>
<dbReference type="EMBL" id="RXNT01000004">
    <property type="protein sequence ID" value="RTR33867.1"/>
    <property type="molecule type" value="Genomic_DNA"/>
</dbReference>
<dbReference type="Gene3D" id="3.20.20.80">
    <property type="entry name" value="Glycosidases"/>
    <property type="match status" value="1"/>
</dbReference>
<dbReference type="SUPFAM" id="SSF51445">
    <property type="entry name" value="(Trans)glycosidases"/>
    <property type="match status" value="1"/>
</dbReference>
<gene>
    <name evidence="2" type="ORF">EKG37_06505</name>
</gene>
<dbReference type="RefSeq" id="WP_126407551.1">
    <property type="nucleotide sequence ID" value="NZ_RXNT01000004.1"/>
</dbReference>
<organism evidence="2 3">
    <name type="scientific">Bacillus yapensis</name>
    <dbReference type="NCBI Taxonomy" id="2492960"/>
    <lineage>
        <taxon>Bacteria</taxon>
        <taxon>Bacillati</taxon>
        <taxon>Bacillota</taxon>
        <taxon>Bacilli</taxon>
        <taxon>Bacillales</taxon>
        <taxon>Bacillaceae</taxon>
        <taxon>Bacillus</taxon>
    </lineage>
</organism>
<dbReference type="Proteomes" id="UP000271374">
    <property type="component" value="Unassembled WGS sequence"/>
</dbReference>
<dbReference type="InterPro" id="IPR017853">
    <property type="entry name" value="GH"/>
</dbReference>
<evidence type="ECO:0000259" key="1">
    <source>
        <dbReference type="Pfam" id="PF08924"/>
    </source>
</evidence>
<dbReference type="InterPro" id="IPR015020">
    <property type="entry name" value="Rv2525c-like_Glyco_Hydro-like"/>
</dbReference>
<evidence type="ECO:0000313" key="3">
    <source>
        <dbReference type="Proteomes" id="UP000271374"/>
    </source>
</evidence>
<proteinExistence type="predicted"/>
<accession>A0A3S0IEU6</accession>
<reference evidence="2 3" key="1">
    <citation type="submission" date="2018-12" db="EMBL/GenBank/DDBJ databases">
        <title>Bacillus yapensis draft genome sequence.</title>
        <authorList>
            <person name="Yu L."/>
            <person name="Xu X."/>
            <person name="Tang X."/>
        </authorList>
    </citation>
    <scope>NUCLEOTIDE SEQUENCE [LARGE SCALE GENOMIC DNA]</scope>
    <source>
        <strain evidence="2 3">XXST-01</strain>
    </source>
</reference>
<sequence length="215" mass="24159">MPYYWGVDSATKATKDVYDCVLKNYGKPNYWGRYLAPIPGKVDVLTKDEVQFLHNSGTKVLPIYSNFDRAIGYREGTVIAQNTIFQARRLGVPSGKVVFANIEKYFDIDEAWIRGFVDGIFPSGFKPGIYHDPVVGDFSNAYCAAVSNNSEVANQVILWSAEPEPGVSKARNAPNFRPTKPRCKGNVWGWQYGRDSTVCPIDTNLVNSQLYELLW</sequence>
<keyword evidence="3" id="KW-1185">Reference proteome</keyword>
<name>A0A3S0IEU6_9BACI</name>
<evidence type="ECO:0000313" key="2">
    <source>
        <dbReference type="EMBL" id="RTR33867.1"/>
    </source>
</evidence>
<dbReference type="OrthoDB" id="2080590at2"/>
<comment type="caution">
    <text evidence="2">The sequence shown here is derived from an EMBL/GenBank/DDBJ whole genome shotgun (WGS) entry which is preliminary data.</text>
</comment>
<protein>
    <submittedName>
        <fullName evidence="2">DUF1906 domain-containing protein</fullName>
    </submittedName>
</protein>